<organism evidence="2 3">
    <name type="scientific">Anaerotruncus massiliensis</name>
    <name type="common">ex Liu et al. 2021</name>
    <dbReference type="NCBI Taxonomy" id="2321404"/>
    <lineage>
        <taxon>Bacteria</taxon>
        <taxon>Bacillati</taxon>
        <taxon>Bacillota</taxon>
        <taxon>Clostridia</taxon>
        <taxon>Eubacteriales</taxon>
        <taxon>Oscillospiraceae</taxon>
        <taxon>Anaerotruncus</taxon>
    </lineage>
</organism>
<name>A0A498CMV6_9FIRM</name>
<dbReference type="Proteomes" id="UP000276301">
    <property type="component" value="Unassembled WGS sequence"/>
</dbReference>
<sequence length="93" mass="9113">MNQFHPNRTNASGALFFGIAALLSSLMGDLMAALVLGAAGIFLGVVTRKYAAPDEGGGLPITGIALSAAGLLMAGLIFALLMVGGLAAPAAGL</sequence>
<feature type="transmembrane region" description="Helical" evidence="1">
    <location>
        <begin position="61"/>
        <end position="88"/>
    </location>
</feature>
<dbReference type="AlphaFoldDB" id="A0A498CMV6"/>
<evidence type="ECO:0008006" key="4">
    <source>
        <dbReference type="Google" id="ProtNLM"/>
    </source>
</evidence>
<accession>A0A498CMV6</accession>
<keyword evidence="1" id="KW-0472">Membrane</keyword>
<dbReference type="RefSeq" id="WP_101547926.1">
    <property type="nucleotide sequence ID" value="NZ_DBFBJK010000086.1"/>
</dbReference>
<protein>
    <recommendedName>
        <fullName evidence="4">DUF4190 domain-containing protein</fullName>
    </recommendedName>
</protein>
<evidence type="ECO:0000313" key="3">
    <source>
        <dbReference type="Proteomes" id="UP000276301"/>
    </source>
</evidence>
<evidence type="ECO:0000256" key="1">
    <source>
        <dbReference type="SAM" id="Phobius"/>
    </source>
</evidence>
<dbReference type="EMBL" id="RCHT01000018">
    <property type="protein sequence ID" value="RLL09729.1"/>
    <property type="molecule type" value="Genomic_DNA"/>
</dbReference>
<keyword evidence="3" id="KW-1185">Reference proteome</keyword>
<keyword evidence="1" id="KW-0812">Transmembrane</keyword>
<gene>
    <name evidence="2" type="ORF">D4A47_09785</name>
</gene>
<keyword evidence="1" id="KW-1133">Transmembrane helix</keyword>
<evidence type="ECO:0000313" key="2">
    <source>
        <dbReference type="EMBL" id="RLL09729.1"/>
    </source>
</evidence>
<reference evidence="2 3" key="1">
    <citation type="submission" date="2018-10" db="EMBL/GenBank/DDBJ databases">
        <title>Anaerotruncus faecis sp. nov., isolated from human feces.</title>
        <authorList>
            <person name="Wang Y.-J."/>
        </authorList>
    </citation>
    <scope>NUCLEOTIDE SEQUENCE [LARGE SCALE GENOMIC DNA]</scope>
    <source>
        <strain evidence="2 3">22A2-44</strain>
    </source>
</reference>
<comment type="caution">
    <text evidence="2">The sequence shown here is derived from an EMBL/GenBank/DDBJ whole genome shotgun (WGS) entry which is preliminary data.</text>
</comment>
<proteinExistence type="predicted"/>